<reference evidence="3" key="1">
    <citation type="submission" date="2017-12" db="EMBL/GenBank/DDBJ databases">
        <title>Draft genome sequence of Telmatospirillum siberiense 26-4b1T, an acidotolerant peatland alphaproteobacterium potentially involved in sulfur cycling.</title>
        <authorList>
            <person name="Hausmann B."/>
            <person name="Pjevac P."/>
            <person name="Schreck K."/>
            <person name="Herbold C.W."/>
            <person name="Daims H."/>
            <person name="Wagner M."/>
            <person name="Pester M."/>
            <person name="Loy A."/>
        </authorList>
    </citation>
    <scope>NUCLEOTIDE SEQUENCE [LARGE SCALE GENOMIC DNA]</scope>
    <source>
        <strain evidence="3">26-4b1</strain>
    </source>
</reference>
<keyword evidence="3" id="KW-1185">Reference proteome</keyword>
<keyword evidence="1" id="KW-1133">Transmembrane helix</keyword>
<dbReference type="Proteomes" id="UP000233293">
    <property type="component" value="Unassembled WGS sequence"/>
</dbReference>
<evidence type="ECO:0000313" key="2">
    <source>
        <dbReference type="EMBL" id="PKU21629.1"/>
    </source>
</evidence>
<gene>
    <name evidence="2" type="ORF">CWS72_25820</name>
</gene>
<organism evidence="2 3">
    <name type="scientific">Telmatospirillum siberiense</name>
    <dbReference type="NCBI Taxonomy" id="382514"/>
    <lineage>
        <taxon>Bacteria</taxon>
        <taxon>Pseudomonadati</taxon>
        <taxon>Pseudomonadota</taxon>
        <taxon>Alphaproteobacteria</taxon>
        <taxon>Rhodospirillales</taxon>
        <taxon>Rhodospirillaceae</taxon>
        <taxon>Telmatospirillum</taxon>
    </lineage>
</organism>
<sequence>MMLAAFWGAYANRARAFDRGSNPLSFLFDSENFNDFGKFWRIVCLVSFLALVGVVTMKSVAILFGGPLIDLDQFG</sequence>
<keyword evidence="1" id="KW-0812">Transmembrane</keyword>
<feature type="transmembrane region" description="Helical" evidence="1">
    <location>
        <begin position="40"/>
        <end position="64"/>
    </location>
</feature>
<proteinExistence type="predicted"/>
<dbReference type="EMBL" id="PIUM01000049">
    <property type="protein sequence ID" value="PKU21629.1"/>
    <property type="molecule type" value="Genomic_DNA"/>
</dbReference>
<evidence type="ECO:0000313" key="3">
    <source>
        <dbReference type="Proteomes" id="UP000233293"/>
    </source>
</evidence>
<accession>A0A2N3PMK0</accession>
<protein>
    <submittedName>
        <fullName evidence="2">Uncharacterized protein</fullName>
    </submittedName>
</protein>
<name>A0A2N3PMK0_9PROT</name>
<dbReference type="AlphaFoldDB" id="A0A2N3PMK0"/>
<evidence type="ECO:0000256" key="1">
    <source>
        <dbReference type="SAM" id="Phobius"/>
    </source>
</evidence>
<keyword evidence="1" id="KW-0472">Membrane</keyword>
<comment type="caution">
    <text evidence="2">The sequence shown here is derived from an EMBL/GenBank/DDBJ whole genome shotgun (WGS) entry which is preliminary data.</text>
</comment>